<protein>
    <recommendedName>
        <fullName evidence="1">Serine-threonine/tyrosine-protein kinase catalytic domain-containing protein</fullName>
    </recommendedName>
</protein>
<evidence type="ECO:0000313" key="2">
    <source>
        <dbReference type="EMBL" id="RHZ84004.1"/>
    </source>
</evidence>
<sequence>MIEFLKVVRTVDSFGFFTHYYGISKNPSTQNYIIVMNLFDDDLHNFLTKTFWKLGWQSKIRNNINNSERGNKFTRESDIYSLDGIMYEIVTAQRPFAGQAHDTYLIIDICNGVRSKVPDFMLNWIPEWYLDLMYRCWSGDPSECPTAKEK</sequence>
<keyword evidence="3" id="KW-1185">Reference proteome</keyword>
<gene>
    <name evidence="2" type="ORF">Glove_86g87</name>
</gene>
<dbReference type="InterPro" id="IPR011009">
    <property type="entry name" value="Kinase-like_dom_sf"/>
</dbReference>
<dbReference type="SUPFAM" id="SSF56112">
    <property type="entry name" value="Protein kinase-like (PK-like)"/>
    <property type="match status" value="1"/>
</dbReference>
<dbReference type="Gene3D" id="1.10.510.10">
    <property type="entry name" value="Transferase(Phosphotransferase) domain 1"/>
    <property type="match status" value="1"/>
</dbReference>
<name>A0A397JFN8_9GLOM</name>
<comment type="caution">
    <text evidence="2">The sequence shown here is derived from an EMBL/GenBank/DDBJ whole genome shotgun (WGS) entry which is preliminary data.</text>
</comment>
<dbReference type="GO" id="GO:0004672">
    <property type="term" value="F:protein kinase activity"/>
    <property type="evidence" value="ECO:0007669"/>
    <property type="project" value="InterPro"/>
</dbReference>
<dbReference type="EMBL" id="PQFF01000082">
    <property type="protein sequence ID" value="RHZ84004.1"/>
    <property type="molecule type" value="Genomic_DNA"/>
</dbReference>
<dbReference type="AlphaFoldDB" id="A0A397JFN8"/>
<dbReference type="InterPro" id="IPR001245">
    <property type="entry name" value="Ser-Thr/Tyr_kinase_cat_dom"/>
</dbReference>
<proteinExistence type="predicted"/>
<dbReference type="Proteomes" id="UP000266861">
    <property type="component" value="Unassembled WGS sequence"/>
</dbReference>
<organism evidence="2 3">
    <name type="scientific">Diversispora epigaea</name>
    <dbReference type="NCBI Taxonomy" id="1348612"/>
    <lineage>
        <taxon>Eukaryota</taxon>
        <taxon>Fungi</taxon>
        <taxon>Fungi incertae sedis</taxon>
        <taxon>Mucoromycota</taxon>
        <taxon>Glomeromycotina</taxon>
        <taxon>Glomeromycetes</taxon>
        <taxon>Diversisporales</taxon>
        <taxon>Diversisporaceae</taxon>
        <taxon>Diversispora</taxon>
    </lineage>
</organism>
<evidence type="ECO:0000313" key="3">
    <source>
        <dbReference type="Proteomes" id="UP000266861"/>
    </source>
</evidence>
<dbReference type="STRING" id="1348612.A0A397JFN8"/>
<accession>A0A397JFN8</accession>
<feature type="domain" description="Serine-threonine/tyrosine-protein kinase catalytic" evidence="1">
    <location>
        <begin position="70"/>
        <end position="148"/>
    </location>
</feature>
<dbReference type="Pfam" id="PF07714">
    <property type="entry name" value="PK_Tyr_Ser-Thr"/>
    <property type="match status" value="1"/>
</dbReference>
<dbReference type="OrthoDB" id="2437000at2759"/>
<evidence type="ECO:0000259" key="1">
    <source>
        <dbReference type="Pfam" id="PF07714"/>
    </source>
</evidence>
<reference evidence="2 3" key="1">
    <citation type="submission" date="2018-08" db="EMBL/GenBank/DDBJ databases">
        <title>Genome and evolution of the arbuscular mycorrhizal fungus Diversispora epigaea (formerly Glomus versiforme) and its bacterial endosymbionts.</title>
        <authorList>
            <person name="Sun X."/>
            <person name="Fei Z."/>
            <person name="Harrison M."/>
        </authorList>
    </citation>
    <scope>NUCLEOTIDE SEQUENCE [LARGE SCALE GENOMIC DNA]</scope>
    <source>
        <strain evidence="2 3">IT104</strain>
    </source>
</reference>